<evidence type="ECO:0000313" key="2">
    <source>
        <dbReference type="Proteomes" id="UP000267223"/>
    </source>
</evidence>
<accession>A0A3M9NN08</accession>
<evidence type="ECO:0008006" key="3">
    <source>
        <dbReference type="Google" id="ProtNLM"/>
    </source>
</evidence>
<comment type="caution">
    <text evidence="1">The sequence shown here is derived from an EMBL/GenBank/DDBJ whole genome shotgun (WGS) entry which is preliminary data.</text>
</comment>
<organism evidence="1 2">
    <name type="scientific">Hanamia caeni</name>
    <dbReference type="NCBI Taxonomy" id="2294116"/>
    <lineage>
        <taxon>Bacteria</taxon>
        <taxon>Pseudomonadati</taxon>
        <taxon>Bacteroidota</taxon>
        <taxon>Chitinophagia</taxon>
        <taxon>Chitinophagales</taxon>
        <taxon>Chitinophagaceae</taxon>
        <taxon>Hanamia</taxon>
    </lineage>
</organism>
<gene>
    <name evidence="1" type="ORF">EFY79_05850</name>
</gene>
<sequence>MQNIKRVITLFLFFYPAFIFAQTTYLPEGSKQYHILDRLEIKNCQNTELNFSTQKPYSRRSVVQEAEYIDSVNKEMGSKINLTSIDEYNLHSVLMDNSEWVTGSKESFQSKKSLWNTFYTTKPNLLEVDTKDFFLAVNPVLDLQIGGESGNSQSLYYNKRGVTLRGRIANKIGFSTTITDNQERGPSFFENRVAEFNAVPGVGFYKKFKNNGFDYFDGRGYLTFNVTKYIDVQFGYDKNFIGNGYRSLFLSDFGDSYLFLKLNTKIWKFDYENLFMELMPQFNKTGDNLLDRKYAAMHHLSINIGKSLNVGLFEGVVFGRKNRFDFEYLNPIIFLRHVEGTIGSPDNALAGIDFKANAAHHFQFYGQLLLDEFHVHEIVKNNGYWANKYGYQLGAKYVDAFNIKNLDLQLETNRVRPFTYSHNDSVANYTHYNQPLAHPLGANFQEWVGVLKYQPAPKWYVDARAIYYKQGLDSLGLNFGSNPFELYTSRFKDYGYYIGDGQQVKCLNALLSLSYEFKENLFIEGSLLFRKYTGLENSNSFNIGIRWNAARRDYNF</sequence>
<protein>
    <recommendedName>
        <fullName evidence="3">Capsule assembly Wzi family protein</fullName>
    </recommendedName>
</protein>
<dbReference type="InterPro" id="IPR038636">
    <property type="entry name" value="Wzi_sf"/>
</dbReference>
<dbReference type="Gene3D" id="2.40.160.130">
    <property type="entry name" value="Capsule assembly protein Wzi"/>
    <property type="match status" value="1"/>
</dbReference>
<reference evidence="1 2" key="1">
    <citation type="submission" date="2018-11" db="EMBL/GenBank/DDBJ databases">
        <title>Draft genome sequence of Ferruginibacter sp. BO-59.</title>
        <authorList>
            <person name="Im W.T."/>
        </authorList>
    </citation>
    <scope>NUCLEOTIDE SEQUENCE [LARGE SCALE GENOMIC DNA]</scope>
    <source>
        <strain evidence="1 2">BO-59</strain>
    </source>
</reference>
<keyword evidence="2" id="KW-1185">Reference proteome</keyword>
<evidence type="ECO:0000313" key="1">
    <source>
        <dbReference type="EMBL" id="RNI39162.1"/>
    </source>
</evidence>
<dbReference type="RefSeq" id="WP_123119727.1">
    <property type="nucleotide sequence ID" value="NZ_RJJR01000002.1"/>
</dbReference>
<dbReference type="EMBL" id="RJJR01000002">
    <property type="protein sequence ID" value="RNI39162.1"/>
    <property type="molecule type" value="Genomic_DNA"/>
</dbReference>
<dbReference type="AlphaFoldDB" id="A0A3M9NN08"/>
<name>A0A3M9NN08_9BACT</name>
<dbReference type="OrthoDB" id="9808260at2"/>
<proteinExistence type="predicted"/>
<dbReference type="Proteomes" id="UP000267223">
    <property type="component" value="Unassembled WGS sequence"/>
</dbReference>